<reference evidence="1 2" key="1">
    <citation type="journal article" date="2015" name="Proc. Natl. Acad. Sci. U.S.A.">
        <title>The resurrection genome of Boea hygrometrica: A blueprint for survival of dehydration.</title>
        <authorList>
            <person name="Xiao L."/>
            <person name="Yang G."/>
            <person name="Zhang L."/>
            <person name="Yang X."/>
            <person name="Zhao S."/>
            <person name="Ji Z."/>
            <person name="Zhou Q."/>
            <person name="Hu M."/>
            <person name="Wang Y."/>
            <person name="Chen M."/>
            <person name="Xu Y."/>
            <person name="Jin H."/>
            <person name="Xiao X."/>
            <person name="Hu G."/>
            <person name="Bao F."/>
            <person name="Hu Y."/>
            <person name="Wan P."/>
            <person name="Li L."/>
            <person name="Deng X."/>
            <person name="Kuang T."/>
            <person name="Xiang C."/>
            <person name="Zhu J.K."/>
            <person name="Oliver M.J."/>
            <person name="He Y."/>
        </authorList>
    </citation>
    <scope>NUCLEOTIDE SEQUENCE [LARGE SCALE GENOMIC DNA]</scope>
    <source>
        <strain evidence="2">cv. XS01</strain>
    </source>
</reference>
<gene>
    <name evidence="1" type="ORF">F511_06969</name>
</gene>
<sequence length="239" mass="26881">MQYIHNWDIKHPWGSPADAPLGPADLPETPVVAINNTKAAPKETNELNEGWELPTHPHGDTNLTTGSQGYGSQPTPRFIFKNGILIIENHIIAYITNTKVMVSSHAMHTARKISTQPQFSIEHGYLNQRATRLENATIKYFIFSSTSLVQSLPASKLLWKFEKRFPTMAPALKNDRKILGNQENSRSMINDDKGLENIKVGSSQKISWNDSVWFSRRDSDVSARVFSCEQRWSSDSSGI</sequence>
<accession>A0A2Z7BFF2</accession>
<name>A0A2Z7BFF2_9LAMI</name>
<evidence type="ECO:0000313" key="1">
    <source>
        <dbReference type="EMBL" id="KZV30711.1"/>
    </source>
</evidence>
<organism evidence="1 2">
    <name type="scientific">Dorcoceras hygrometricum</name>
    <dbReference type="NCBI Taxonomy" id="472368"/>
    <lineage>
        <taxon>Eukaryota</taxon>
        <taxon>Viridiplantae</taxon>
        <taxon>Streptophyta</taxon>
        <taxon>Embryophyta</taxon>
        <taxon>Tracheophyta</taxon>
        <taxon>Spermatophyta</taxon>
        <taxon>Magnoliopsida</taxon>
        <taxon>eudicotyledons</taxon>
        <taxon>Gunneridae</taxon>
        <taxon>Pentapetalae</taxon>
        <taxon>asterids</taxon>
        <taxon>lamiids</taxon>
        <taxon>Lamiales</taxon>
        <taxon>Gesneriaceae</taxon>
        <taxon>Didymocarpoideae</taxon>
        <taxon>Trichosporeae</taxon>
        <taxon>Loxocarpinae</taxon>
        <taxon>Dorcoceras</taxon>
    </lineage>
</organism>
<dbReference type="AlphaFoldDB" id="A0A2Z7BFF2"/>
<evidence type="ECO:0000313" key="2">
    <source>
        <dbReference type="Proteomes" id="UP000250235"/>
    </source>
</evidence>
<dbReference type="Proteomes" id="UP000250235">
    <property type="component" value="Unassembled WGS sequence"/>
</dbReference>
<keyword evidence="2" id="KW-1185">Reference proteome</keyword>
<proteinExistence type="predicted"/>
<protein>
    <submittedName>
        <fullName evidence="1">Uncharacterized protein</fullName>
    </submittedName>
</protein>
<dbReference type="EMBL" id="KV007909">
    <property type="protein sequence ID" value="KZV30711.1"/>
    <property type="molecule type" value="Genomic_DNA"/>
</dbReference>